<organism evidence="2 3">
    <name type="scientific">Mycena albidolilacea</name>
    <dbReference type="NCBI Taxonomy" id="1033008"/>
    <lineage>
        <taxon>Eukaryota</taxon>
        <taxon>Fungi</taxon>
        <taxon>Dikarya</taxon>
        <taxon>Basidiomycota</taxon>
        <taxon>Agaricomycotina</taxon>
        <taxon>Agaricomycetes</taxon>
        <taxon>Agaricomycetidae</taxon>
        <taxon>Agaricales</taxon>
        <taxon>Marasmiineae</taxon>
        <taxon>Mycenaceae</taxon>
        <taxon>Mycena</taxon>
    </lineage>
</organism>
<comment type="caution">
    <text evidence="2">The sequence shown here is derived from an EMBL/GenBank/DDBJ whole genome shotgun (WGS) entry which is preliminary data.</text>
</comment>
<dbReference type="Proteomes" id="UP001218218">
    <property type="component" value="Unassembled WGS sequence"/>
</dbReference>
<accession>A0AAD7AUB9</accession>
<evidence type="ECO:0000256" key="1">
    <source>
        <dbReference type="SAM" id="MobiDB-lite"/>
    </source>
</evidence>
<feature type="compositionally biased region" description="Low complexity" evidence="1">
    <location>
        <begin position="472"/>
        <end position="484"/>
    </location>
</feature>
<proteinExistence type="predicted"/>
<protein>
    <submittedName>
        <fullName evidence="2">Proline/serine-rich protein</fullName>
    </submittedName>
</protein>
<evidence type="ECO:0000313" key="2">
    <source>
        <dbReference type="EMBL" id="KAJ7368090.1"/>
    </source>
</evidence>
<feature type="compositionally biased region" description="Low complexity" evidence="1">
    <location>
        <begin position="92"/>
        <end position="104"/>
    </location>
</feature>
<name>A0AAD7AUB9_9AGAR</name>
<feature type="region of interest" description="Disordered" evidence="1">
    <location>
        <begin position="1"/>
        <end position="230"/>
    </location>
</feature>
<feature type="region of interest" description="Disordered" evidence="1">
    <location>
        <begin position="248"/>
        <end position="290"/>
    </location>
</feature>
<feature type="region of interest" description="Disordered" evidence="1">
    <location>
        <begin position="302"/>
        <end position="521"/>
    </location>
</feature>
<feature type="compositionally biased region" description="Low complexity" evidence="1">
    <location>
        <begin position="59"/>
        <end position="79"/>
    </location>
</feature>
<gene>
    <name evidence="2" type="ORF">DFH08DRAFT_14208</name>
</gene>
<feature type="compositionally biased region" description="Acidic residues" evidence="1">
    <location>
        <begin position="262"/>
        <end position="274"/>
    </location>
</feature>
<feature type="compositionally biased region" description="Low complexity" evidence="1">
    <location>
        <begin position="145"/>
        <end position="169"/>
    </location>
</feature>
<keyword evidence="3" id="KW-1185">Reference proteome</keyword>
<feature type="compositionally biased region" description="Polar residues" evidence="1">
    <location>
        <begin position="105"/>
        <end position="115"/>
    </location>
</feature>
<sequence length="545" mass="56153">MATPAPPTAPAPSRTRDWVRTAEPGSAFSGIGRGGRGGGRGRSRGGRGRGGPPGGGGSTSRTPSTAVDKSTASESSTATKPVPNSGPPATLKPAVQAPAQKPAATSGSGPVTAQKPSVPAVTPQKPSVAAATPTRPKTHGRKSSRSVVPTVVVGPSTPSAEAPASTSRPSNRRRRSQQLNSKGNGNAAGLKVNVPALDDNLLRPQNRLPVPHSAPLPSKDTPPHLAGSSFDMRNNIDALVERVRAVAMDNRPSTPGSHIDWAGDDDEGLPDLDDWGVTTSVGDAGSVGDKNEMISPIIVDGLKPLPEPVAKPLTPSGGSKEEIVAPFVMEEPRKVVQPSQTSLHPSLPPKPVAGPINTAPISGRGNNNRKSPMNPVSVEQASTIHKPEPVKAFVDGTEPDRHLQGKQDDGSSDSGREGLAASIHAPSHSDSFAPSNSSTPPPQPPRHFNPTHNRAQTVGRVFPQSAPVNFNSRFSRSGSSTPRGGHMGGGQHARTHSSPPAGSVLSNHRPSHSRPVITGDAISRLARTIAVTTPRTPPPISASNI</sequence>
<dbReference type="AlphaFoldDB" id="A0AAD7AUB9"/>
<feature type="compositionally biased region" description="Gly residues" evidence="1">
    <location>
        <begin position="48"/>
        <end position="58"/>
    </location>
</feature>
<dbReference type="EMBL" id="JARIHO010000001">
    <property type="protein sequence ID" value="KAJ7368090.1"/>
    <property type="molecule type" value="Genomic_DNA"/>
</dbReference>
<feature type="compositionally biased region" description="Pro residues" evidence="1">
    <location>
        <begin position="1"/>
        <end position="10"/>
    </location>
</feature>
<reference evidence="2" key="1">
    <citation type="submission" date="2023-03" db="EMBL/GenBank/DDBJ databases">
        <title>Massive genome expansion in bonnet fungi (Mycena s.s.) driven by repeated elements and novel gene families across ecological guilds.</title>
        <authorList>
            <consortium name="Lawrence Berkeley National Laboratory"/>
            <person name="Harder C.B."/>
            <person name="Miyauchi S."/>
            <person name="Viragh M."/>
            <person name="Kuo A."/>
            <person name="Thoen E."/>
            <person name="Andreopoulos B."/>
            <person name="Lu D."/>
            <person name="Skrede I."/>
            <person name="Drula E."/>
            <person name="Henrissat B."/>
            <person name="Morin E."/>
            <person name="Kohler A."/>
            <person name="Barry K."/>
            <person name="LaButti K."/>
            <person name="Morin E."/>
            <person name="Salamov A."/>
            <person name="Lipzen A."/>
            <person name="Mereny Z."/>
            <person name="Hegedus B."/>
            <person name="Baldrian P."/>
            <person name="Stursova M."/>
            <person name="Weitz H."/>
            <person name="Taylor A."/>
            <person name="Grigoriev I.V."/>
            <person name="Nagy L.G."/>
            <person name="Martin F."/>
            <person name="Kauserud H."/>
        </authorList>
    </citation>
    <scope>NUCLEOTIDE SEQUENCE</scope>
    <source>
        <strain evidence="2">CBHHK002</strain>
    </source>
</reference>
<feature type="compositionally biased region" description="Basic and acidic residues" evidence="1">
    <location>
        <begin position="398"/>
        <end position="409"/>
    </location>
</feature>
<feature type="compositionally biased region" description="Polar residues" evidence="1">
    <location>
        <begin position="496"/>
        <end position="508"/>
    </location>
</feature>
<evidence type="ECO:0000313" key="3">
    <source>
        <dbReference type="Proteomes" id="UP001218218"/>
    </source>
</evidence>